<accession>A0ABT9XJQ4</accession>
<dbReference type="Pfam" id="PF10609">
    <property type="entry name" value="ParA"/>
    <property type="match status" value="1"/>
</dbReference>
<evidence type="ECO:0000313" key="3">
    <source>
        <dbReference type="EMBL" id="MDQ0190539.1"/>
    </source>
</evidence>
<dbReference type="EMBL" id="JAUSTP010000020">
    <property type="protein sequence ID" value="MDQ0190539.1"/>
    <property type="molecule type" value="Genomic_DNA"/>
</dbReference>
<dbReference type="Gene3D" id="3.40.50.300">
    <property type="entry name" value="P-loop containing nucleotide triphosphate hydrolases"/>
    <property type="match status" value="1"/>
</dbReference>
<evidence type="ECO:0000313" key="4">
    <source>
        <dbReference type="Proteomes" id="UP001232973"/>
    </source>
</evidence>
<dbReference type="InterPro" id="IPR027417">
    <property type="entry name" value="P-loop_NTPase"/>
</dbReference>
<reference evidence="3 4" key="1">
    <citation type="submission" date="2023-07" db="EMBL/GenBank/DDBJ databases">
        <title>Genomic Encyclopedia of Type Strains, Phase IV (KMG-IV): sequencing the most valuable type-strain genomes for metagenomic binning, comparative biology and taxonomic classification.</title>
        <authorList>
            <person name="Goeker M."/>
        </authorList>
    </citation>
    <scope>NUCLEOTIDE SEQUENCE [LARGE SCALE GENOMIC DNA]</scope>
    <source>
        <strain evidence="3 4">DSM 4006</strain>
    </source>
</reference>
<gene>
    <name evidence="3" type="ORF">J2S03_002406</name>
</gene>
<keyword evidence="3" id="KW-0966">Cell projection</keyword>
<dbReference type="CDD" id="cd02038">
    <property type="entry name" value="FlhG-like"/>
    <property type="match status" value="1"/>
</dbReference>
<comment type="caution">
    <text evidence="3">The sequence shown here is derived from an EMBL/GenBank/DDBJ whole genome shotgun (WGS) entry which is preliminary data.</text>
</comment>
<dbReference type="PIRSF" id="PIRSF003092">
    <property type="entry name" value="MinD"/>
    <property type="match status" value="1"/>
</dbReference>
<name>A0ABT9XJQ4_9BACL</name>
<dbReference type="RefSeq" id="WP_274456108.1">
    <property type="nucleotide sequence ID" value="NZ_CP067097.1"/>
</dbReference>
<dbReference type="InterPro" id="IPR025501">
    <property type="entry name" value="MinD_FleN"/>
</dbReference>
<keyword evidence="1" id="KW-0547">Nucleotide-binding</keyword>
<dbReference type="PANTHER" id="PTHR43384">
    <property type="entry name" value="SEPTUM SITE-DETERMINING PROTEIN MIND HOMOLOG, CHLOROPLASTIC-RELATED"/>
    <property type="match status" value="1"/>
</dbReference>
<keyword evidence="4" id="KW-1185">Reference proteome</keyword>
<organism evidence="3 4">
    <name type="scientific">Alicyclobacillus cycloheptanicus</name>
    <dbReference type="NCBI Taxonomy" id="1457"/>
    <lineage>
        <taxon>Bacteria</taxon>
        <taxon>Bacillati</taxon>
        <taxon>Bacillota</taxon>
        <taxon>Bacilli</taxon>
        <taxon>Bacillales</taxon>
        <taxon>Alicyclobacillaceae</taxon>
        <taxon>Alicyclobacillus</taxon>
    </lineage>
</organism>
<sequence>MPDQAEELRRRLQEVHGQGAGVMQTPASGQISGRVITVASGKGGVGKSNLCINFALGLQNIGYHPIVLDADIGFANVEVLLGARPKRTILDILDGADVWDTVQESASGLPFLSAGSGLLDIHSLTPRQMARLLEGVSRLHERYDVILVDGGAGIGENMERLIRAADQLLLVTTPEPTAIADGYSLLKLLAARGDCPPVQLVVNRVQTVLDGRVASEKLRLVAGRFLNMDVGVLGYVLDDDSVGRAVMRQTPLLLDAPNSTAARCFVQLVHNFVRAEVKPPKVGIAGFFERLFKRSRGRAGDPADPAVFPAHPVG</sequence>
<dbReference type="SUPFAM" id="SSF52540">
    <property type="entry name" value="P-loop containing nucleoside triphosphate hydrolases"/>
    <property type="match status" value="1"/>
</dbReference>
<keyword evidence="3" id="KW-0969">Cilium</keyword>
<keyword evidence="2" id="KW-0067">ATP-binding</keyword>
<proteinExistence type="predicted"/>
<protein>
    <submittedName>
        <fullName evidence="3">Flagellar biosynthesis protein FlhG</fullName>
    </submittedName>
</protein>
<evidence type="ECO:0000256" key="1">
    <source>
        <dbReference type="ARBA" id="ARBA00022741"/>
    </source>
</evidence>
<dbReference type="InterPro" id="IPR050625">
    <property type="entry name" value="ParA/MinD_ATPase"/>
</dbReference>
<dbReference type="Proteomes" id="UP001232973">
    <property type="component" value="Unassembled WGS sequence"/>
</dbReference>
<dbReference type="PANTHER" id="PTHR43384:SF4">
    <property type="entry name" value="CELLULOSE BIOSYNTHESIS PROTEIN BCSQ-RELATED"/>
    <property type="match status" value="1"/>
</dbReference>
<dbReference type="InterPro" id="IPR033756">
    <property type="entry name" value="YlxH/NBP35"/>
</dbReference>
<keyword evidence="3" id="KW-0282">Flagellum</keyword>
<dbReference type="InterPro" id="IPR033875">
    <property type="entry name" value="FlhG"/>
</dbReference>
<evidence type="ECO:0000256" key="2">
    <source>
        <dbReference type="ARBA" id="ARBA00022840"/>
    </source>
</evidence>